<dbReference type="STRING" id="252740.A0A423VJ33"/>
<dbReference type="PANTHER" id="PTHR44167">
    <property type="entry name" value="OVARIAN-SPECIFIC SERINE/THREONINE-PROTEIN KINASE LOK-RELATED"/>
    <property type="match status" value="1"/>
</dbReference>
<dbReference type="GO" id="GO:0005634">
    <property type="term" value="C:nucleus"/>
    <property type="evidence" value="ECO:0007669"/>
    <property type="project" value="TreeGrafter"/>
</dbReference>
<evidence type="ECO:0000313" key="3">
    <source>
        <dbReference type="EMBL" id="ROV90997.1"/>
    </source>
</evidence>
<name>A0A423VJ33_CYTCH</name>
<evidence type="ECO:0000256" key="1">
    <source>
        <dbReference type="SAM" id="MobiDB-lite"/>
    </source>
</evidence>
<dbReference type="PROSITE" id="PS50011">
    <property type="entry name" value="PROTEIN_KINASE_DOM"/>
    <property type="match status" value="1"/>
</dbReference>
<dbReference type="Proteomes" id="UP000284375">
    <property type="component" value="Unassembled WGS sequence"/>
</dbReference>
<keyword evidence="4" id="KW-1185">Reference proteome</keyword>
<feature type="compositionally biased region" description="Polar residues" evidence="1">
    <location>
        <begin position="466"/>
        <end position="477"/>
    </location>
</feature>
<accession>A0A423VJ33</accession>
<dbReference type="GO" id="GO:0005737">
    <property type="term" value="C:cytoplasm"/>
    <property type="evidence" value="ECO:0007669"/>
    <property type="project" value="TreeGrafter"/>
</dbReference>
<proteinExistence type="predicted"/>
<feature type="domain" description="Protein kinase" evidence="2">
    <location>
        <begin position="1"/>
        <end position="279"/>
    </location>
</feature>
<dbReference type="InterPro" id="IPR011009">
    <property type="entry name" value="Kinase-like_dom_sf"/>
</dbReference>
<dbReference type="GO" id="GO:0044773">
    <property type="term" value="P:mitotic DNA damage checkpoint signaling"/>
    <property type="evidence" value="ECO:0007669"/>
    <property type="project" value="TreeGrafter"/>
</dbReference>
<comment type="caution">
    <text evidence="3">The sequence shown here is derived from an EMBL/GenBank/DDBJ whole genome shotgun (WGS) entry which is preliminary data.</text>
</comment>
<sequence>MALDHTATVAWFPDATAESLPPMMLETDPRLSCKHLEDHLQSIIANSSQCPVYCYSNTLTYKPVCRKRETKLMVIADDLTLPVVTKVGIVDDISSQWYQKGALMELGCPLDVTKILPAERVSIARHMVILVTRLHGRGIIHGDIKPENFVKRPGSDTLKIVDFSSARMIDNSDLNTWPPEIASVEYTSPNRSQNGEPSTLFDDYFALAVSIWAVFASQKPLNGLFNSNEGHTPDVSKITDNELFCSAVDVLREGGLELDQEQTLVRRESFNADGLDRTISFPLSLFGADPDDLDEPKGVKVKPRFCPHCFELAMLGADCVRNCSPQHPVEYPEFCHLRNPGRTTDPVSDYALQWLDGQETASEGGATLDSMLQAVSINSRPRSRSPAQRPCLRVDINPHLEIEKPQWSGVSSATIIAGDQTCSRDRSDTVRGPLPAAPSDSDEGYESMSRGTSNATNDLEVKTRPRGSSFQRTMSAWSESSVESSMDDENDESEAEDCMVNWSSPPRTPYPLNISRLQMTSSFESVNLSDGGDDGGGTLDAVYIHGRT</sequence>
<organism evidence="3 4">
    <name type="scientific">Cytospora chrysosperma</name>
    <name type="common">Cytospora canker fungus</name>
    <name type="synonym">Sphaeria chrysosperma</name>
    <dbReference type="NCBI Taxonomy" id="252740"/>
    <lineage>
        <taxon>Eukaryota</taxon>
        <taxon>Fungi</taxon>
        <taxon>Dikarya</taxon>
        <taxon>Ascomycota</taxon>
        <taxon>Pezizomycotina</taxon>
        <taxon>Sordariomycetes</taxon>
        <taxon>Sordariomycetidae</taxon>
        <taxon>Diaporthales</taxon>
        <taxon>Cytosporaceae</taxon>
        <taxon>Cytospora</taxon>
    </lineage>
</organism>
<evidence type="ECO:0000259" key="2">
    <source>
        <dbReference type="PROSITE" id="PS50011"/>
    </source>
</evidence>
<dbReference type="GO" id="GO:0005524">
    <property type="term" value="F:ATP binding"/>
    <property type="evidence" value="ECO:0007669"/>
    <property type="project" value="InterPro"/>
</dbReference>
<dbReference type="GO" id="GO:0004674">
    <property type="term" value="F:protein serine/threonine kinase activity"/>
    <property type="evidence" value="ECO:0007669"/>
    <property type="project" value="TreeGrafter"/>
</dbReference>
<feature type="compositionally biased region" description="Acidic residues" evidence="1">
    <location>
        <begin position="485"/>
        <end position="497"/>
    </location>
</feature>
<dbReference type="InterPro" id="IPR000719">
    <property type="entry name" value="Prot_kinase_dom"/>
</dbReference>
<dbReference type="SMART" id="SM00220">
    <property type="entry name" value="S_TKc"/>
    <property type="match status" value="1"/>
</dbReference>
<dbReference type="SUPFAM" id="SSF56112">
    <property type="entry name" value="Protein kinase-like (PK-like)"/>
    <property type="match status" value="1"/>
</dbReference>
<dbReference type="Gene3D" id="1.10.510.10">
    <property type="entry name" value="Transferase(Phosphotransferase) domain 1"/>
    <property type="match status" value="1"/>
</dbReference>
<dbReference type="EMBL" id="LJZO01000046">
    <property type="protein sequence ID" value="ROV90997.1"/>
    <property type="molecule type" value="Genomic_DNA"/>
</dbReference>
<dbReference type="AlphaFoldDB" id="A0A423VJ33"/>
<gene>
    <name evidence="3" type="ORF">VSDG_07729</name>
</gene>
<dbReference type="OrthoDB" id="1668230at2759"/>
<dbReference type="Pfam" id="PF00069">
    <property type="entry name" value="Pkinase"/>
    <property type="match status" value="1"/>
</dbReference>
<dbReference type="PANTHER" id="PTHR44167:SF24">
    <property type="entry name" value="SERINE_THREONINE-PROTEIN KINASE CHK2"/>
    <property type="match status" value="1"/>
</dbReference>
<protein>
    <recommendedName>
        <fullName evidence="2">Protein kinase domain-containing protein</fullName>
    </recommendedName>
</protein>
<feature type="region of interest" description="Disordered" evidence="1">
    <location>
        <begin position="420"/>
        <end position="506"/>
    </location>
</feature>
<reference evidence="3 4" key="1">
    <citation type="submission" date="2015-09" db="EMBL/GenBank/DDBJ databases">
        <title>Host preference determinants of Valsa canker pathogens revealed by comparative genomics.</title>
        <authorList>
            <person name="Yin Z."/>
            <person name="Huang L."/>
        </authorList>
    </citation>
    <scope>NUCLEOTIDE SEQUENCE [LARGE SCALE GENOMIC DNA]</scope>
    <source>
        <strain evidence="3 4">YSFL</strain>
    </source>
</reference>
<evidence type="ECO:0000313" key="4">
    <source>
        <dbReference type="Proteomes" id="UP000284375"/>
    </source>
</evidence>